<dbReference type="InterPro" id="IPR036388">
    <property type="entry name" value="WH-like_DNA-bd_sf"/>
</dbReference>
<keyword evidence="2" id="KW-0805">Transcription regulation</keyword>
<gene>
    <name evidence="6" type="ORF">NBZ79_04490</name>
</gene>
<proteinExistence type="inferred from homology"/>
<evidence type="ECO:0000256" key="4">
    <source>
        <dbReference type="ARBA" id="ARBA00023163"/>
    </source>
</evidence>
<dbReference type="PRINTS" id="PR00039">
    <property type="entry name" value="HTHLYSR"/>
</dbReference>
<dbReference type="Proteomes" id="UP001056291">
    <property type="component" value="Chromosome"/>
</dbReference>
<dbReference type="RefSeq" id="WP_251935873.1">
    <property type="nucleotide sequence ID" value="NZ_CP098747.1"/>
</dbReference>
<dbReference type="EMBL" id="CP098747">
    <property type="protein sequence ID" value="USG62234.1"/>
    <property type="molecule type" value="Genomic_DNA"/>
</dbReference>
<dbReference type="Gene3D" id="3.40.190.10">
    <property type="entry name" value="Periplasmic binding protein-like II"/>
    <property type="match status" value="2"/>
</dbReference>
<name>A0ABY4W5Y7_9PROT</name>
<evidence type="ECO:0000256" key="2">
    <source>
        <dbReference type="ARBA" id="ARBA00023015"/>
    </source>
</evidence>
<dbReference type="SUPFAM" id="SSF53850">
    <property type="entry name" value="Periplasmic binding protein-like II"/>
    <property type="match status" value="1"/>
</dbReference>
<dbReference type="Pfam" id="PF00126">
    <property type="entry name" value="HTH_1"/>
    <property type="match status" value="2"/>
</dbReference>
<dbReference type="PANTHER" id="PTHR30126:SF98">
    <property type="entry name" value="HTH-TYPE TRANSCRIPTIONAL ACTIVATOR BAUR"/>
    <property type="match status" value="1"/>
</dbReference>
<dbReference type="InterPro" id="IPR000847">
    <property type="entry name" value="LysR_HTH_N"/>
</dbReference>
<feature type="domain" description="HTH lysR-type" evidence="5">
    <location>
        <begin position="110"/>
        <end position="163"/>
    </location>
</feature>
<dbReference type="Pfam" id="PF03466">
    <property type="entry name" value="LysR_substrate"/>
    <property type="match status" value="1"/>
</dbReference>
<feature type="domain" description="HTH lysR-type" evidence="5">
    <location>
        <begin position="6"/>
        <end position="63"/>
    </location>
</feature>
<dbReference type="InterPro" id="IPR005119">
    <property type="entry name" value="LysR_subst-bd"/>
</dbReference>
<dbReference type="SUPFAM" id="SSF46785">
    <property type="entry name" value="Winged helix' DNA-binding domain"/>
    <property type="match status" value="2"/>
</dbReference>
<evidence type="ECO:0000256" key="3">
    <source>
        <dbReference type="ARBA" id="ARBA00023125"/>
    </source>
</evidence>
<evidence type="ECO:0000256" key="1">
    <source>
        <dbReference type="ARBA" id="ARBA00009437"/>
    </source>
</evidence>
<accession>A0ABY4W5Y7</accession>
<comment type="similarity">
    <text evidence="1">Belongs to the LysR transcriptional regulatory family.</text>
</comment>
<dbReference type="PROSITE" id="PS50931">
    <property type="entry name" value="HTH_LYSR"/>
    <property type="match status" value="2"/>
</dbReference>
<keyword evidence="7" id="KW-1185">Reference proteome</keyword>
<evidence type="ECO:0000313" key="7">
    <source>
        <dbReference type="Proteomes" id="UP001056291"/>
    </source>
</evidence>
<keyword evidence="4" id="KW-0804">Transcription</keyword>
<organism evidence="6 7">
    <name type="scientific">Sneathiella marina</name>
    <dbReference type="NCBI Taxonomy" id="2950108"/>
    <lineage>
        <taxon>Bacteria</taxon>
        <taxon>Pseudomonadati</taxon>
        <taxon>Pseudomonadota</taxon>
        <taxon>Alphaproteobacteria</taxon>
        <taxon>Sneathiellales</taxon>
        <taxon>Sneathiellaceae</taxon>
        <taxon>Sneathiella</taxon>
    </lineage>
</organism>
<keyword evidence="3" id="KW-0238">DNA-binding</keyword>
<evidence type="ECO:0000259" key="5">
    <source>
        <dbReference type="PROSITE" id="PS50931"/>
    </source>
</evidence>
<dbReference type="PANTHER" id="PTHR30126">
    <property type="entry name" value="HTH-TYPE TRANSCRIPTIONAL REGULATOR"/>
    <property type="match status" value="1"/>
</dbReference>
<dbReference type="Gene3D" id="1.10.10.10">
    <property type="entry name" value="Winged helix-like DNA-binding domain superfamily/Winged helix DNA-binding domain"/>
    <property type="match status" value="2"/>
</dbReference>
<dbReference type="InterPro" id="IPR036390">
    <property type="entry name" value="WH_DNA-bd_sf"/>
</dbReference>
<sequence length="407" mass="45248">MNRTAPNLRHLRAFRSVAFHQSISRASEEVFLSQPAITQAIANIEKALNVELFLRRSDGVFLTEAGKLFLKRSERADYYLRTGIDEALAMSGVKKKITFAKLHQLISGVQMRALIAVSETGNFSLAARSIGISQPSLYRAARDLERLSEMTLFKKDSRGISLTAAATIWARYAKLAFAELSQTYMEIEEFKGIDTGRIVVGTMPLARSFVLPSAINAVTKKRPGIEVSVIDGPYEELLHGLRHGEIDLLIGALRDPPPIEDVVEEALFDDSLALIVRNGHPLEKKAQLTIEQLSDYPWITPRIGSPTRAKFEALFAESPALRPASIIEASSLVLIRGLLMDSDRITILSAHQVRHEKEWGLLSLLSFKLKEAQRPIGLTMRREWHPTASQADFVEALRRAGREAAAS</sequence>
<protein>
    <submittedName>
        <fullName evidence="6">LysR family transcriptional regulator</fullName>
    </submittedName>
</protein>
<reference evidence="6" key="1">
    <citation type="submission" date="2022-06" db="EMBL/GenBank/DDBJ databases">
        <title>Sneathiella actinostolidae sp. nov., isolated from a sea anemonein the Western Pacific Ocean.</title>
        <authorList>
            <person name="Wei M.J."/>
        </authorList>
    </citation>
    <scope>NUCLEOTIDE SEQUENCE</scope>
    <source>
        <strain evidence="6">PHK-P5</strain>
    </source>
</reference>
<evidence type="ECO:0000313" key="6">
    <source>
        <dbReference type="EMBL" id="USG62234.1"/>
    </source>
</evidence>